<comment type="subcellular location">
    <subcellularLocation>
        <location evidence="1">Membrane</location>
        <topology evidence="1">Multi-pass membrane protein</topology>
    </subcellularLocation>
</comment>
<dbReference type="GO" id="GO:0016020">
    <property type="term" value="C:membrane"/>
    <property type="evidence" value="ECO:0007669"/>
    <property type="project" value="UniProtKB-SubCell"/>
</dbReference>
<keyword evidence="7" id="KW-1185">Reference proteome</keyword>
<keyword evidence="3 5" id="KW-1133">Transmembrane helix</keyword>
<sequence length="185" mass="20866">MQLSAWLDIIGLIFILSICFICYREGALWPILFLCGSTLAHLLATSPEFQQRIRTAFPSLEEAVPSHYTIPVAIFVITLFTSHYLARYIGIKIDHSAIRVLGTLNRLLGGILGVILALTIVAWGYHFVSSHSPDLAVYCEGSSVCRWCVEQEERFNFGERIARIVRGEVEKTRDVIEQKPQSARK</sequence>
<feature type="transmembrane region" description="Helical" evidence="5">
    <location>
        <begin position="107"/>
        <end position="128"/>
    </location>
</feature>
<gene>
    <name evidence="6" type="ORF">HS1_000867</name>
</gene>
<name>A0A7U4QJU8_DESA2</name>
<evidence type="ECO:0000256" key="1">
    <source>
        <dbReference type="ARBA" id="ARBA00004141"/>
    </source>
</evidence>
<evidence type="ECO:0000256" key="4">
    <source>
        <dbReference type="ARBA" id="ARBA00023136"/>
    </source>
</evidence>
<protein>
    <submittedName>
        <fullName evidence="6">Colicin V production protein</fullName>
    </submittedName>
</protein>
<evidence type="ECO:0000313" key="6">
    <source>
        <dbReference type="EMBL" id="AMM40671.1"/>
    </source>
</evidence>
<dbReference type="InterPro" id="IPR003825">
    <property type="entry name" value="Colicin-V_CvpA"/>
</dbReference>
<proteinExistence type="predicted"/>
<dbReference type="Pfam" id="PF02674">
    <property type="entry name" value="Colicin_V"/>
    <property type="match status" value="1"/>
</dbReference>
<keyword evidence="2 5" id="KW-0812">Transmembrane</keyword>
<feature type="transmembrane region" description="Helical" evidence="5">
    <location>
        <begin position="6"/>
        <end position="23"/>
    </location>
</feature>
<feature type="transmembrane region" description="Helical" evidence="5">
    <location>
        <begin position="66"/>
        <end position="86"/>
    </location>
</feature>
<dbReference type="EMBL" id="CP013015">
    <property type="protein sequence ID" value="AMM40671.1"/>
    <property type="molecule type" value="Genomic_DNA"/>
</dbReference>
<reference evidence="6 7" key="1">
    <citation type="submission" date="2015-10" db="EMBL/GenBank/DDBJ databases">
        <title>Candidatus Desulfofervidus auxilii, a hydrogenotrophic sulfate-reducing bacterium involved in the thermophilic anaerobic oxidation of methane.</title>
        <authorList>
            <person name="Krukenberg V."/>
            <person name="Richter M."/>
            <person name="Wegener G."/>
        </authorList>
    </citation>
    <scope>NUCLEOTIDE SEQUENCE [LARGE SCALE GENOMIC DNA]</scope>
    <source>
        <strain evidence="6 7">HS1</strain>
    </source>
</reference>
<dbReference type="KEGG" id="daw:HS1_000867"/>
<evidence type="ECO:0000313" key="7">
    <source>
        <dbReference type="Proteomes" id="UP000070560"/>
    </source>
</evidence>
<evidence type="ECO:0000256" key="3">
    <source>
        <dbReference type="ARBA" id="ARBA00022989"/>
    </source>
</evidence>
<accession>A0A7U4QJU8</accession>
<dbReference type="AlphaFoldDB" id="A0A7U4QJU8"/>
<organism evidence="6 7">
    <name type="scientific">Desulfofervidus auxilii</name>
    <dbReference type="NCBI Taxonomy" id="1621989"/>
    <lineage>
        <taxon>Bacteria</taxon>
        <taxon>Pseudomonadati</taxon>
        <taxon>Thermodesulfobacteriota</taxon>
        <taxon>Candidatus Desulfofervidia</taxon>
        <taxon>Candidatus Desulfofervidales</taxon>
        <taxon>Candidatus Desulfofervidaceae</taxon>
        <taxon>Candidatus Desulfofervidus</taxon>
    </lineage>
</organism>
<feature type="transmembrane region" description="Helical" evidence="5">
    <location>
        <begin position="28"/>
        <end position="46"/>
    </location>
</feature>
<dbReference type="Proteomes" id="UP000070560">
    <property type="component" value="Chromosome"/>
</dbReference>
<dbReference type="GO" id="GO:0009403">
    <property type="term" value="P:toxin biosynthetic process"/>
    <property type="evidence" value="ECO:0007669"/>
    <property type="project" value="InterPro"/>
</dbReference>
<evidence type="ECO:0000256" key="5">
    <source>
        <dbReference type="SAM" id="Phobius"/>
    </source>
</evidence>
<keyword evidence="4 5" id="KW-0472">Membrane</keyword>
<evidence type="ECO:0000256" key="2">
    <source>
        <dbReference type="ARBA" id="ARBA00022692"/>
    </source>
</evidence>